<dbReference type="PROSITE" id="PS51186">
    <property type="entry name" value="GNAT"/>
    <property type="match status" value="1"/>
</dbReference>
<evidence type="ECO:0000259" key="1">
    <source>
        <dbReference type="PROSITE" id="PS51186"/>
    </source>
</evidence>
<proteinExistence type="predicted"/>
<dbReference type="PANTHER" id="PTHR43610">
    <property type="entry name" value="BLL6696 PROTEIN"/>
    <property type="match status" value="1"/>
</dbReference>
<organism evidence="2 3">
    <name type="scientific">Mycena metata</name>
    <dbReference type="NCBI Taxonomy" id="1033252"/>
    <lineage>
        <taxon>Eukaryota</taxon>
        <taxon>Fungi</taxon>
        <taxon>Dikarya</taxon>
        <taxon>Basidiomycota</taxon>
        <taxon>Agaricomycotina</taxon>
        <taxon>Agaricomycetes</taxon>
        <taxon>Agaricomycetidae</taxon>
        <taxon>Agaricales</taxon>
        <taxon>Marasmiineae</taxon>
        <taxon>Mycenaceae</taxon>
        <taxon>Mycena</taxon>
    </lineage>
</organism>
<dbReference type="PANTHER" id="PTHR43610:SF1">
    <property type="entry name" value="N-ACETYLTRANSFERASE DOMAIN-CONTAINING PROTEIN"/>
    <property type="match status" value="1"/>
</dbReference>
<dbReference type="Proteomes" id="UP001215598">
    <property type="component" value="Unassembled WGS sequence"/>
</dbReference>
<dbReference type="Gene3D" id="3.40.630.30">
    <property type="match status" value="1"/>
</dbReference>
<comment type="caution">
    <text evidence="2">The sequence shown here is derived from an EMBL/GenBank/DDBJ whole genome shotgun (WGS) entry which is preliminary data.</text>
</comment>
<evidence type="ECO:0000313" key="2">
    <source>
        <dbReference type="EMBL" id="KAJ7755834.1"/>
    </source>
</evidence>
<dbReference type="InterPro" id="IPR000182">
    <property type="entry name" value="GNAT_dom"/>
</dbReference>
<name>A0AAD7NCB0_9AGAR</name>
<dbReference type="Pfam" id="PF13302">
    <property type="entry name" value="Acetyltransf_3"/>
    <property type="match status" value="1"/>
</dbReference>
<gene>
    <name evidence="2" type="ORF">B0H16DRAFT_1539827</name>
</gene>
<reference evidence="2" key="1">
    <citation type="submission" date="2023-03" db="EMBL/GenBank/DDBJ databases">
        <title>Massive genome expansion in bonnet fungi (Mycena s.s.) driven by repeated elements and novel gene families across ecological guilds.</title>
        <authorList>
            <consortium name="Lawrence Berkeley National Laboratory"/>
            <person name="Harder C.B."/>
            <person name="Miyauchi S."/>
            <person name="Viragh M."/>
            <person name="Kuo A."/>
            <person name="Thoen E."/>
            <person name="Andreopoulos B."/>
            <person name="Lu D."/>
            <person name="Skrede I."/>
            <person name="Drula E."/>
            <person name="Henrissat B."/>
            <person name="Morin E."/>
            <person name="Kohler A."/>
            <person name="Barry K."/>
            <person name="LaButti K."/>
            <person name="Morin E."/>
            <person name="Salamov A."/>
            <person name="Lipzen A."/>
            <person name="Mereny Z."/>
            <person name="Hegedus B."/>
            <person name="Baldrian P."/>
            <person name="Stursova M."/>
            <person name="Weitz H."/>
            <person name="Taylor A."/>
            <person name="Grigoriev I.V."/>
            <person name="Nagy L.G."/>
            <person name="Martin F."/>
            <person name="Kauserud H."/>
        </authorList>
    </citation>
    <scope>NUCLEOTIDE SEQUENCE</scope>
    <source>
        <strain evidence="2">CBHHK182m</strain>
    </source>
</reference>
<feature type="domain" description="N-acetyltransferase" evidence="1">
    <location>
        <begin position="14"/>
        <end position="184"/>
    </location>
</feature>
<accession>A0AAD7NCB0</accession>
<dbReference type="InterPro" id="IPR016181">
    <property type="entry name" value="Acyl_CoA_acyltransferase"/>
</dbReference>
<dbReference type="EMBL" id="JARKIB010000048">
    <property type="protein sequence ID" value="KAJ7755834.1"/>
    <property type="molecule type" value="Genomic_DNA"/>
</dbReference>
<evidence type="ECO:0000313" key="3">
    <source>
        <dbReference type="Proteomes" id="UP001215598"/>
    </source>
</evidence>
<keyword evidence="3" id="KW-1185">Reference proteome</keyword>
<dbReference type="SUPFAM" id="SSF55729">
    <property type="entry name" value="Acyl-CoA N-acyltransferases (Nat)"/>
    <property type="match status" value="1"/>
</dbReference>
<dbReference type="GO" id="GO:0016747">
    <property type="term" value="F:acyltransferase activity, transferring groups other than amino-acyl groups"/>
    <property type="evidence" value="ECO:0007669"/>
    <property type="project" value="InterPro"/>
</dbReference>
<dbReference type="AlphaFoldDB" id="A0AAD7NCB0"/>
<protein>
    <submittedName>
        <fullName evidence="2">Acyl-CoA N-acyltransferase</fullName>
    </submittedName>
</protein>
<sequence>MIADATIKSKSGRIILVPPPERDDEAVAAMRTHPETRRHLPFFPEHFSLADAAARRVERDADPTMVVYNIHTLSATPDTPAGTFVGATALTHIQTDYRSCEAGILIAPAFFRTGMATEALYMLLEHAFEERKFHRVEFQTAVDNLAMRTWLMKAGATLEGTRRGYWCGVDADGYTDVAMYGILEEEWLATVKGRLEAQLNASVSVVQTQTSESNT</sequence>